<keyword evidence="4" id="KW-0865">Zymogen</keyword>
<evidence type="ECO:0000256" key="4">
    <source>
        <dbReference type="ARBA" id="ARBA00023145"/>
    </source>
</evidence>
<dbReference type="Pfam" id="PF01019">
    <property type="entry name" value="G_glu_transpept"/>
    <property type="match status" value="2"/>
</dbReference>
<evidence type="ECO:0000313" key="6">
    <source>
        <dbReference type="Proteomes" id="UP000053235"/>
    </source>
</evidence>
<dbReference type="GO" id="GO:0016787">
    <property type="term" value="F:hydrolase activity"/>
    <property type="evidence" value="ECO:0007669"/>
    <property type="project" value="UniProtKB-KW"/>
</dbReference>
<sequence length="392" mass="41270">MDFGPTKQIFHIGPATVATPGFLDGLDALSKRGARLTLQDHFAPAIEAASSGFKLTGYQAYLSTVVAPILMATEASRNLFAPVGQLRGAGETFVNPGLAETFRVLGQTSWRDSEIAGALLEEQAANGHLSEADLSAYRVEEREPLSLSVGEARVFLNPRPAASGTLIQYALQHLGDCKPVSLAAALNAADEARLSARGDLSALLKHPLRQNGTTHISAVDADGNACSVTVSNGTGSGEIVNGFGFMLNNILGEEDVNPGGSAGWPVNTRPASMMCPTLLETSDGRLIALGSGGSSRIRSAVFQAVAQLSFGGVPLPEAVQMPRLHVENGHLDLEAGLEQRHLADLINAFSDHRIWAEPNMFFGGVHAVQKTGSGEFEGIGDRRREGVAVIVD</sequence>
<dbReference type="PANTHER" id="PTHR43199:SF1">
    <property type="entry name" value="GLUTATHIONE HYDROLASE PROENZYME"/>
    <property type="match status" value="1"/>
</dbReference>
<accession>A0A0M6ZPT3</accession>
<dbReference type="InterPro" id="IPR051792">
    <property type="entry name" value="GGT_bact"/>
</dbReference>
<evidence type="ECO:0000256" key="2">
    <source>
        <dbReference type="ARBA" id="ARBA00022679"/>
    </source>
</evidence>
<evidence type="ECO:0000313" key="5">
    <source>
        <dbReference type="EMBL" id="CTQ64769.1"/>
    </source>
</evidence>
<keyword evidence="6" id="KW-1185">Reference proteome</keyword>
<dbReference type="OrthoDB" id="9781342at2"/>
<dbReference type="RefSeq" id="WP_055670372.1">
    <property type="nucleotide sequence ID" value="NZ_CXWD01000002.1"/>
</dbReference>
<evidence type="ECO:0000256" key="1">
    <source>
        <dbReference type="ARBA" id="ARBA00009381"/>
    </source>
</evidence>
<dbReference type="EMBL" id="CXWD01000002">
    <property type="protein sequence ID" value="CTQ64769.1"/>
    <property type="molecule type" value="Genomic_DNA"/>
</dbReference>
<keyword evidence="2 5" id="KW-0808">Transferase</keyword>
<dbReference type="PANTHER" id="PTHR43199">
    <property type="entry name" value="GLUTATHIONE HYDROLASE"/>
    <property type="match status" value="1"/>
</dbReference>
<reference evidence="6" key="1">
    <citation type="submission" date="2015-07" db="EMBL/GenBank/DDBJ databases">
        <authorList>
            <person name="Rodrigo-Torres Lidia"/>
            <person name="Arahal R.David."/>
        </authorList>
    </citation>
    <scope>NUCLEOTIDE SEQUENCE [LARGE SCALE GENOMIC DNA]</scope>
    <source>
        <strain evidence="6">CECT 5112</strain>
    </source>
</reference>
<evidence type="ECO:0000256" key="3">
    <source>
        <dbReference type="ARBA" id="ARBA00022801"/>
    </source>
</evidence>
<organism evidence="5 6">
    <name type="scientific">Roseibium alexandrii</name>
    <dbReference type="NCBI Taxonomy" id="388408"/>
    <lineage>
        <taxon>Bacteria</taxon>
        <taxon>Pseudomonadati</taxon>
        <taxon>Pseudomonadota</taxon>
        <taxon>Alphaproteobacteria</taxon>
        <taxon>Hyphomicrobiales</taxon>
        <taxon>Stappiaceae</taxon>
        <taxon>Roseibium</taxon>
    </lineage>
</organism>
<dbReference type="AlphaFoldDB" id="A0A0M6ZPT3"/>
<comment type="similarity">
    <text evidence="1">Belongs to the gamma-glutamyltransferase family.</text>
</comment>
<dbReference type="PRINTS" id="PR01210">
    <property type="entry name" value="GGTRANSPTASE"/>
</dbReference>
<keyword evidence="5" id="KW-0012">Acyltransferase</keyword>
<dbReference type="InterPro" id="IPR043137">
    <property type="entry name" value="GGT_ssub_C"/>
</dbReference>
<name>A0A0M6ZPT3_9HYPH</name>
<dbReference type="EC" id="2.3.2.2" evidence="5"/>
<protein>
    <submittedName>
        <fullName evidence="5">Gamma-glutamyltranspeptidase</fullName>
        <ecNumber evidence="5">2.3.2.2</ecNumber>
    </submittedName>
</protein>
<dbReference type="InterPro" id="IPR029055">
    <property type="entry name" value="Ntn_hydrolases_N"/>
</dbReference>
<gene>
    <name evidence="5" type="primary">ggt_1</name>
    <name evidence="5" type="ORF">LAX5112_00396</name>
</gene>
<dbReference type="STRING" id="388408.LAX5112_00396"/>
<proteinExistence type="inferred from homology"/>
<dbReference type="Gene3D" id="3.60.20.40">
    <property type="match status" value="1"/>
</dbReference>
<keyword evidence="3" id="KW-0378">Hydrolase</keyword>
<dbReference type="GO" id="GO:0103068">
    <property type="term" value="F:leukotriene C4 gamma-glutamyl transferase activity"/>
    <property type="evidence" value="ECO:0007669"/>
    <property type="project" value="UniProtKB-EC"/>
</dbReference>
<dbReference type="Proteomes" id="UP000053235">
    <property type="component" value="Unassembled WGS sequence"/>
</dbReference>
<dbReference type="SUPFAM" id="SSF56235">
    <property type="entry name" value="N-terminal nucleophile aminohydrolases (Ntn hydrolases)"/>
    <property type="match status" value="1"/>
</dbReference>